<dbReference type="PANTHER" id="PTHR17357">
    <property type="entry name" value="GM2 GANGLIOSIDE ACTIVATOR PROTEIN"/>
    <property type="match status" value="1"/>
</dbReference>
<proteinExistence type="predicted"/>
<dbReference type="KEGG" id="bbel:109467353"/>
<dbReference type="GO" id="GO:0008047">
    <property type="term" value="F:enzyme activator activity"/>
    <property type="evidence" value="ECO:0007669"/>
    <property type="project" value="InterPro"/>
</dbReference>
<dbReference type="GeneID" id="109467353"/>
<dbReference type="GO" id="GO:0009898">
    <property type="term" value="C:cytoplasmic side of plasma membrane"/>
    <property type="evidence" value="ECO:0007669"/>
    <property type="project" value="TreeGrafter"/>
</dbReference>
<dbReference type="InterPro" id="IPR028996">
    <property type="entry name" value="GM2-AP"/>
</dbReference>
<keyword evidence="2" id="KW-1185">Reference proteome</keyword>
<sequence>MLVFLLATVAVVSAQTVYDSTYQFGNLAGPIPQVVVFDCGSNPDRAFKNWNFVFDRTDLELPGIFTIIDFDVDVTKQVVGPLFARIEAWRAIWLFGGIGTTIQVPCLPVDPVYGVGTCDYGDLCQILTDGKPFDALSNSTVCYPDATLMGIPEGQCGCEGMAPKHYGIKGWNKLIDLSGLESGILTFLASGDYELRATVKDTSGAEQACIGVRVPVHEYVDPDAGGGWLFGKKRRST</sequence>
<dbReference type="Proteomes" id="UP000515135">
    <property type="component" value="Unplaced"/>
</dbReference>
<organism evidence="2 3">
    <name type="scientific">Branchiostoma belcheri</name>
    <name type="common">Amphioxus</name>
    <dbReference type="NCBI Taxonomy" id="7741"/>
    <lineage>
        <taxon>Eukaryota</taxon>
        <taxon>Metazoa</taxon>
        <taxon>Chordata</taxon>
        <taxon>Cephalochordata</taxon>
        <taxon>Leptocardii</taxon>
        <taxon>Amphioxiformes</taxon>
        <taxon>Branchiostomatidae</taxon>
        <taxon>Branchiostoma</taxon>
    </lineage>
</organism>
<gene>
    <name evidence="3" type="primary">LOC109467353</name>
</gene>
<protein>
    <submittedName>
        <fullName evidence="3">Uncharacterized protein LOC109467353</fullName>
    </submittedName>
</protein>
<dbReference type="Gene3D" id="2.70.220.10">
    <property type="entry name" value="Ganglioside GM2 activator"/>
    <property type="match status" value="1"/>
</dbReference>
<name>A0A6P4XW19_BRABE</name>
<evidence type="ECO:0000313" key="2">
    <source>
        <dbReference type="Proteomes" id="UP000515135"/>
    </source>
</evidence>
<dbReference type="GO" id="GO:0005319">
    <property type="term" value="F:lipid transporter activity"/>
    <property type="evidence" value="ECO:0007669"/>
    <property type="project" value="TreeGrafter"/>
</dbReference>
<dbReference type="PANTHER" id="PTHR17357:SF0">
    <property type="entry name" value="GANGLIOSIDE GM2 ACTIVATOR"/>
    <property type="match status" value="1"/>
</dbReference>
<evidence type="ECO:0000256" key="1">
    <source>
        <dbReference type="ARBA" id="ARBA00022729"/>
    </source>
</evidence>
<reference evidence="3" key="1">
    <citation type="submission" date="2025-08" db="UniProtKB">
        <authorList>
            <consortium name="RefSeq"/>
        </authorList>
    </citation>
    <scope>IDENTIFICATION</scope>
    <source>
        <tissue evidence="3">Gonad</tissue>
    </source>
</reference>
<dbReference type="SUPFAM" id="SSF63707">
    <property type="entry name" value="Ganglioside M2 (gm2) activator"/>
    <property type="match status" value="1"/>
</dbReference>
<dbReference type="InterPro" id="IPR036846">
    <property type="entry name" value="GM2-AP_sf"/>
</dbReference>
<dbReference type="OrthoDB" id="6409159at2759"/>
<evidence type="ECO:0000313" key="3">
    <source>
        <dbReference type="RefSeq" id="XP_019620855.1"/>
    </source>
</evidence>
<dbReference type="GO" id="GO:0006689">
    <property type="term" value="P:ganglioside catabolic process"/>
    <property type="evidence" value="ECO:0007669"/>
    <property type="project" value="InterPro"/>
</dbReference>
<dbReference type="AlphaFoldDB" id="A0A6P4XW19"/>
<keyword evidence="1" id="KW-0732">Signal</keyword>
<accession>A0A6P4XW19</accession>
<dbReference type="RefSeq" id="XP_019620855.1">
    <property type="nucleotide sequence ID" value="XM_019765296.1"/>
</dbReference>